<feature type="domain" description="MTTase N-terminal" evidence="1">
    <location>
        <begin position="15"/>
        <end position="84"/>
    </location>
</feature>
<dbReference type="PROSITE" id="PS51257">
    <property type="entry name" value="PROKAR_LIPOPROTEIN"/>
    <property type="match status" value="1"/>
</dbReference>
<dbReference type="EMBL" id="BARV01035855">
    <property type="protein sequence ID" value="GAI48206.1"/>
    <property type="molecule type" value="Genomic_DNA"/>
</dbReference>
<dbReference type="GO" id="GO:0005829">
    <property type="term" value="C:cytosol"/>
    <property type="evidence" value="ECO:0007669"/>
    <property type="project" value="TreeGrafter"/>
</dbReference>
<dbReference type="PANTHER" id="PTHR43837:SF1">
    <property type="entry name" value="RIBOSOMAL PROTEIN US12 METHYLTHIOTRANSFERASE RIMO"/>
    <property type="match status" value="1"/>
</dbReference>
<organism evidence="2">
    <name type="scientific">marine sediment metagenome</name>
    <dbReference type="NCBI Taxonomy" id="412755"/>
    <lineage>
        <taxon>unclassified sequences</taxon>
        <taxon>metagenomes</taxon>
        <taxon>ecological metagenomes</taxon>
    </lineage>
</organism>
<evidence type="ECO:0000259" key="1">
    <source>
        <dbReference type="PROSITE" id="PS51449"/>
    </source>
</evidence>
<dbReference type="PANTHER" id="PTHR43837">
    <property type="entry name" value="RIBOSOMAL PROTEIN S12 METHYLTHIOTRANSFERASE RIMO"/>
    <property type="match status" value="1"/>
</dbReference>
<evidence type="ECO:0000313" key="2">
    <source>
        <dbReference type="EMBL" id="GAI48206.1"/>
    </source>
</evidence>
<gene>
    <name evidence="2" type="ORF">S06H3_55853</name>
</gene>
<accession>X1Q0C2</accession>
<dbReference type="Pfam" id="PF00919">
    <property type="entry name" value="UPF0004"/>
    <property type="match status" value="1"/>
</dbReference>
<dbReference type="Gene3D" id="3.40.50.12160">
    <property type="entry name" value="Methylthiotransferase, N-terminal domain"/>
    <property type="match status" value="1"/>
</dbReference>
<dbReference type="GO" id="GO:0046872">
    <property type="term" value="F:metal ion binding"/>
    <property type="evidence" value="ECO:0007669"/>
    <property type="project" value="UniProtKB-KW"/>
</dbReference>
<sequence>MNQEKMRKETENVTPTASLVTLGCPMNQVDSERIIGGLASQGFRIVPEEQADVIVVNTCGFIESAREESIETILSIAALKHLSL</sequence>
<dbReference type="AlphaFoldDB" id="X1Q0C2"/>
<dbReference type="PROSITE" id="PS51449">
    <property type="entry name" value="MTTASE_N"/>
    <property type="match status" value="1"/>
</dbReference>
<comment type="caution">
    <text evidence="2">The sequence shown here is derived from an EMBL/GenBank/DDBJ whole genome shotgun (WGS) entry which is preliminary data.</text>
</comment>
<name>X1Q0C2_9ZZZZ</name>
<dbReference type="InterPro" id="IPR013848">
    <property type="entry name" value="Methylthiotransferase_N"/>
</dbReference>
<dbReference type="InterPro" id="IPR038135">
    <property type="entry name" value="Methylthiotransferase_N_sf"/>
</dbReference>
<reference evidence="2" key="1">
    <citation type="journal article" date="2014" name="Front. Microbiol.">
        <title>High frequency of phylogenetically diverse reductive dehalogenase-homologous genes in deep subseafloor sedimentary metagenomes.</title>
        <authorList>
            <person name="Kawai M."/>
            <person name="Futagami T."/>
            <person name="Toyoda A."/>
            <person name="Takaki Y."/>
            <person name="Nishi S."/>
            <person name="Hori S."/>
            <person name="Arai W."/>
            <person name="Tsubouchi T."/>
            <person name="Morono Y."/>
            <person name="Uchiyama I."/>
            <person name="Ito T."/>
            <person name="Fujiyama A."/>
            <person name="Inagaki F."/>
            <person name="Takami H."/>
        </authorList>
    </citation>
    <scope>NUCLEOTIDE SEQUENCE</scope>
    <source>
        <strain evidence="2">Expedition CK06-06</strain>
    </source>
</reference>
<dbReference type="InterPro" id="IPR005840">
    <property type="entry name" value="Ribosomal_uS12_MeSTrfase_RimO"/>
</dbReference>
<dbReference type="GO" id="GO:0035599">
    <property type="term" value="F:aspartic acid methylthiotransferase activity"/>
    <property type="evidence" value="ECO:0007669"/>
    <property type="project" value="TreeGrafter"/>
</dbReference>
<proteinExistence type="predicted"/>
<dbReference type="GO" id="GO:0051539">
    <property type="term" value="F:4 iron, 4 sulfur cluster binding"/>
    <property type="evidence" value="ECO:0007669"/>
    <property type="project" value="UniProtKB-KW"/>
</dbReference>
<protein>
    <recommendedName>
        <fullName evidence="1">MTTase N-terminal domain-containing protein</fullName>
    </recommendedName>
</protein>